<dbReference type="WBParaSite" id="Hba_07789">
    <property type="protein sequence ID" value="Hba_07789"/>
    <property type="gene ID" value="Hba_07789"/>
</dbReference>
<keyword evidence="1" id="KW-1185">Reference proteome</keyword>
<organism evidence="1 2">
    <name type="scientific">Heterorhabditis bacteriophora</name>
    <name type="common">Entomopathogenic nematode worm</name>
    <dbReference type="NCBI Taxonomy" id="37862"/>
    <lineage>
        <taxon>Eukaryota</taxon>
        <taxon>Metazoa</taxon>
        <taxon>Ecdysozoa</taxon>
        <taxon>Nematoda</taxon>
        <taxon>Chromadorea</taxon>
        <taxon>Rhabditida</taxon>
        <taxon>Rhabditina</taxon>
        <taxon>Rhabditomorpha</taxon>
        <taxon>Strongyloidea</taxon>
        <taxon>Heterorhabditidae</taxon>
        <taxon>Heterorhabditis</taxon>
    </lineage>
</organism>
<accession>A0A1I7WRM1</accession>
<proteinExistence type="predicted"/>
<sequence length="41" mass="4846">MRVTLYYDISTHVWTIKGFSQCECRYLETSAKIRDLTVGFI</sequence>
<dbReference type="AlphaFoldDB" id="A0A1I7WRM1"/>
<reference evidence="2" key="1">
    <citation type="submission" date="2016-11" db="UniProtKB">
        <authorList>
            <consortium name="WormBaseParasite"/>
        </authorList>
    </citation>
    <scope>IDENTIFICATION</scope>
</reference>
<evidence type="ECO:0000313" key="1">
    <source>
        <dbReference type="Proteomes" id="UP000095283"/>
    </source>
</evidence>
<protein>
    <submittedName>
        <fullName evidence="2">Uncharacterized protein</fullName>
    </submittedName>
</protein>
<name>A0A1I7WRM1_HETBA</name>
<evidence type="ECO:0000313" key="2">
    <source>
        <dbReference type="WBParaSite" id="Hba_07789"/>
    </source>
</evidence>
<dbReference type="Proteomes" id="UP000095283">
    <property type="component" value="Unplaced"/>
</dbReference>